<feature type="compositionally biased region" description="Acidic residues" evidence="6">
    <location>
        <begin position="89"/>
        <end position="101"/>
    </location>
</feature>
<evidence type="ECO:0000256" key="3">
    <source>
        <dbReference type="ARBA" id="ARBA00038275"/>
    </source>
</evidence>
<evidence type="ECO:0000313" key="8">
    <source>
        <dbReference type="EMBL" id="MBY04816.1"/>
    </source>
</evidence>
<feature type="domain" description="RNA-polymerase II-associated protein 3-like C-terminal" evidence="7">
    <location>
        <begin position="325"/>
        <end position="412"/>
    </location>
</feature>
<evidence type="ECO:0000259" key="7">
    <source>
        <dbReference type="Pfam" id="PF13877"/>
    </source>
</evidence>
<evidence type="ECO:0000256" key="6">
    <source>
        <dbReference type="SAM" id="MobiDB-lite"/>
    </source>
</evidence>
<name>A0A2R5L5N5_9ACAR</name>
<evidence type="ECO:0000256" key="1">
    <source>
        <dbReference type="ARBA" id="ARBA00022737"/>
    </source>
</evidence>
<feature type="compositionally biased region" description="Polar residues" evidence="6">
    <location>
        <begin position="9"/>
        <end position="19"/>
    </location>
</feature>
<feature type="compositionally biased region" description="Basic and acidic residues" evidence="6">
    <location>
        <begin position="282"/>
        <end position="297"/>
    </location>
</feature>
<dbReference type="PANTHER" id="PTHR46423">
    <property type="entry name" value="RNA POLYMERASE II-ASSOCIATED PROTEIN 3"/>
    <property type="match status" value="1"/>
</dbReference>
<evidence type="ECO:0000256" key="5">
    <source>
        <dbReference type="PROSITE-ProRule" id="PRU00339"/>
    </source>
</evidence>
<protein>
    <recommendedName>
        <fullName evidence="4">RNA polymerase II-associated protein 3</fullName>
    </recommendedName>
</protein>
<feature type="region of interest" description="Disordered" evidence="6">
    <location>
        <begin position="1"/>
        <end position="20"/>
    </location>
</feature>
<dbReference type="Pfam" id="PF13877">
    <property type="entry name" value="RPAP3_C"/>
    <property type="match status" value="1"/>
</dbReference>
<dbReference type="GO" id="GO:0101031">
    <property type="term" value="C:protein folding chaperone complex"/>
    <property type="evidence" value="ECO:0007669"/>
    <property type="project" value="TreeGrafter"/>
</dbReference>
<dbReference type="PROSITE" id="PS50005">
    <property type="entry name" value="TPR"/>
    <property type="match status" value="2"/>
</dbReference>
<evidence type="ECO:0000256" key="2">
    <source>
        <dbReference type="ARBA" id="ARBA00022803"/>
    </source>
</evidence>
<keyword evidence="8" id="KW-0346">Stress response</keyword>
<dbReference type="InterPro" id="IPR025986">
    <property type="entry name" value="RPAP3-like_C"/>
</dbReference>
<accession>A0A2R5L5N5</accession>
<keyword evidence="2 5" id="KW-0802">TPR repeat</keyword>
<dbReference type="Pfam" id="PF13414">
    <property type="entry name" value="TPR_11"/>
    <property type="match status" value="1"/>
</dbReference>
<dbReference type="InterPro" id="IPR011990">
    <property type="entry name" value="TPR-like_helical_dom_sf"/>
</dbReference>
<dbReference type="Pfam" id="PF13181">
    <property type="entry name" value="TPR_8"/>
    <property type="match status" value="1"/>
</dbReference>
<dbReference type="PANTHER" id="PTHR46423:SF1">
    <property type="entry name" value="RNA POLYMERASE II-ASSOCIATED PROTEIN 3"/>
    <property type="match status" value="1"/>
</dbReference>
<feature type="region of interest" description="Disordered" evidence="6">
    <location>
        <begin position="235"/>
        <end position="303"/>
    </location>
</feature>
<reference evidence="8" key="1">
    <citation type="submission" date="2018-03" db="EMBL/GenBank/DDBJ databases">
        <title>The relapsing fever spirochete Borrelia turicatae persists in the highly oxidative environment of its soft-bodied tick vector.</title>
        <authorList>
            <person name="Bourret T.J."/>
            <person name="Boyle W.K."/>
            <person name="Valenzuela J.G."/>
            <person name="Oliveira F."/>
            <person name="Lopez J.E."/>
        </authorList>
    </citation>
    <scope>NUCLEOTIDE SEQUENCE</scope>
    <source>
        <strain evidence="8">Kansas strain/isolate</strain>
        <tissue evidence="8">Salivary glands</tissue>
    </source>
</reference>
<sequence length="441" mass="50868">MPTDHQENSHTQTSNNNTCKAYDDYLRKLRKWENDVKAKDAELRLQKVKLRESEGLKSSPEQAPKENGCTKLDSVVSETTTGDLHKSDEEMETTEDDDMSEEEELDAQWKRQKALMAKDKGNALFKEGQYDMAIESYTTGIECDPTNAMLFANRAMAFLRKDMFAAAEEDCTSALAWDPTYIKAYHRRGMARVGLKNYDLAQDDFRRVLSLDQDNKEARQQLEKLDMMESMKKEDLVPVHDHEEKSRRTIPLHSTKSPRVVTIQPISKPEHLRSKKPLKRIQIKEVGTEDYPEDSKPSAKKLTSSSVEASCSLQTSLQPDLPSPASTSYQFLADWKRISRFPEQKYQYLKQIDPAKLPIIFKHSLESELFTDMLKILDKYFIANDLDVYSFLSHLSKVGRFSTLTMLLGNDEMQCLQRLLTYVKESTSEENSLELRKIYRV</sequence>
<proteinExistence type="inferred from homology"/>
<feature type="compositionally biased region" description="Basic and acidic residues" evidence="6">
    <location>
        <begin position="235"/>
        <end position="247"/>
    </location>
</feature>
<feature type="repeat" description="TPR" evidence="5">
    <location>
        <begin position="182"/>
        <end position="215"/>
    </location>
</feature>
<organism evidence="8">
    <name type="scientific">Ornithodoros turicata</name>
    <dbReference type="NCBI Taxonomy" id="34597"/>
    <lineage>
        <taxon>Eukaryota</taxon>
        <taxon>Metazoa</taxon>
        <taxon>Ecdysozoa</taxon>
        <taxon>Arthropoda</taxon>
        <taxon>Chelicerata</taxon>
        <taxon>Arachnida</taxon>
        <taxon>Acari</taxon>
        <taxon>Parasitiformes</taxon>
        <taxon>Ixodida</taxon>
        <taxon>Ixodoidea</taxon>
        <taxon>Argasidae</taxon>
        <taxon>Ornithodorinae</taxon>
        <taxon>Ornithodoros</taxon>
    </lineage>
</organism>
<dbReference type="SUPFAM" id="SSF48452">
    <property type="entry name" value="TPR-like"/>
    <property type="match status" value="1"/>
</dbReference>
<dbReference type="AlphaFoldDB" id="A0A2R5L5N5"/>
<keyword evidence="1" id="KW-0677">Repeat</keyword>
<evidence type="ECO:0000256" key="4">
    <source>
        <dbReference type="ARBA" id="ARBA00040133"/>
    </source>
</evidence>
<feature type="repeat" description="TPR" evidence="5">
    <location>
        <begin position="114"/>
        <end position="147"/>
    </location>
</feature>
<dbReference type="InterPro" id="IPR019734">
    <property type="entry name" value="TPR_rpt"/>
</dbReference>
<dbReference type="InterPro" id="IPR051966">
    <property type="entry name" value="RPAP3"/>
</dbReference>
<comment type="similarity">
    <text evidence="3">Belongs to the RPAP3 family.</text>
</comment>
<feature type="region of interest" description="Disordered" evidence="6">
    <location>
        <begin position="47"/>
        <end position="101"/>
    </location>
</feature>
<dbReference type="SMART" id="SM00028">
    <property type="entry name" value="TPR"/>
    <property type="match status" value="3"/>
</dbReference>
<dbReference type="Gene3D" id="1.25.40.10">
    <property type="entry name" value="Tetratricopeptide repeat domain"/>
    <property type="match status" value="1"/>
</dbReference>
<dbReference type="EMBL" id="GGLE01000690">
    <property type="protein sequence ID" value="MBY04816.1"/>
    <property type="molecule type" value="Transcribed_RNA"/>
</dbReference>